<name>I8HXA4_9GAMM</name>
<evidence type="ECO:0000256" key="1">
    <source>
        <dbReference type="SAM" id="Phobius"/>
    </source>
</evidence>
<dbReference type="EMBL" id="AKGD01000004">
    <property type="protein sequence ID" value="EIT67981.1"/>
    <property type="molecule type" value="Genomic_DNA"/>
</dbReference>
<gene>
    <name evidence="2" type="ORF">WQQ_44160</name>
</gene>
<organism evidence="2 3">
    <name type="scientific">Hydrocarboniphaga effusa AP103</name>
    <dbReference type="NCBI Taxonomy" id="1172194"/>
    <lineage>
        <taxon>Bacteria</taxon>
        <taxon>Pseudomonadati</taxon>
        <taxon>Pseudomonadota</taxon>
        <taxon>Gammaproteobacteria</taxon>
        <taxon>Nevskiales</taxon>
        <taxon>Nevskiaceae</taxon>
        <taxon>Hydrocarboniphaga</taxon>
    </lineage>
</organism>
<reference evidence="2 3" key="1">
    <citation type="journal article" date="2012" name="J. Bacteriol.">
        <title>Genome Sequence of n-Alkane-Degrading Hydrocarboniphaga effusa Strain AP103T (ATCC BAA-332T).</title>
        <authorList>
            <person name="Chang H.K."/>
            <person name="Zylstra G.J."/>
            <person name="Chae J.C."/>
        </authorList>
    </citation>
    <scope>NUCLEOTIDE SEQUENCE [LARGE SCALE GENOMIC DNA]</scope>
    <source>
        <strain evidence="2 3">AP103</strain>
    </source>
</reference>
<protein>
    <recommendedName>
        <fullName evidence="4">Metal-dependent hydrolase</fullName>
    </recommendedName>
</protein>
<dbReference type="OrthoDB" id="4760165at2"/>
<dbReference type="InterPro" id="IPR016516">
    <property type="entry name" value="UCP07580"/>
</dbReference>
<dbReference type="Proteomes" id="UP000003704">
    <property type="component" value="Unassembled WGS sequence"/>
</dbReference>
<dbReference type="PANTHER" id="PTHR39456">
    <property type="entry name" value="METAL-DEPENDENT HYDROLASE"/>
    <property type="match status" value="1"/>
</dbReference>
<evidence type="ECO:0008006" key="4">
    <source>
        <dbReference type="Google" id="ProtNLM"/>
    </source>
</evidence>
<keyword evidence="1" id="KW-0472">Membrane</keyword>
<evidence type="ECO:0000313" key="2">
    <source>
        <dbReference type="EMBL" id="EIT67981.1"/>
    </source>
</evidence>
<dbReference type="PIRSF" id="PIRSF007580">
    <property type="entry name" value="UCP07580"/>
    <property type="match status" value="1"/>
</dbReference>
<dbReference type="PANTHER" id="PTHR39456:SF1">
    <property type="entry name" value="METAL-DEPENDENT HYDROLASE"/>
    <property type="match status" value="1"/>
</dbReference>
<sequence length="271" mass="30742">MLPTRRDLRFRIGPESARHWHVEGAALTHFVNAMSLTFPEGERYFIHTVRHFRERIRSPELVKAVTAFIGQEAMHGREHEEYNRRLDEAGLPAAQLQAFVAGFFDVLKRYLPPEAQLSTTIAQEHFTAIIAEALLTDPQLIDGADPKVASLWRWHALEEIEHKAVAYDVYQAVMGRGVRAYALRAAGMVGTTAAFLALVLGLQARLMIADRRPGGRGGLARMARFMWVSPGLWPRLAKPWLEYFKPGFHPWQNDNRELLTQLDEIVLRAAA</sequence>
<evidence type="ECO:0000313" key="3">
    <source>
        <dbReference type="Proteomes" id="UP000003704"/>
    </source>
</evidence>
<comment type="caution">
    <text evidence="2">The sequence shown here is derived from an EMBL/GenBank/DDBJ whole genome shotgun (WGS) entry which is preliminary data.</text>
</comment>
<feature type="transmembrane region" description="Helical" evidence="1">
    <location>
        <begin position="181"/>
        <end position="202"/>
    </location>
</feature>
<proteinExistence type="predicted"/>
<keyword evidence="1" id="KW-0812">Transmembrane</keyword>
<dbReference type="AlphaFoldDB" id="I8HXA4"/>
<dbReference type="STRING" id="1172194.WQQ_44160"/>
<keyword evidence="1" id="KW-1133">Transmembrane helix</keyword>
<dbReference type="RefSeq" id="WP_007187351.1">
    <property type="nucleotide sequence ID" value="NZ_AKGD01000004.1"/>
</dbReference>
<keyword evidence="3" id="KW-1185">Reference proteome</keyword>
<accession>I8HXA4</accession>
<dbReference type="PATRIC" id="fig|1172194.4.peg.4281"/>
<dbReference type="Pfam" id="PF10118">
    <property type="entry name" value="Metal_hydrol"/>
    <property type="match status" value="1"/>
</dbReference>